<dbReference type="PANTHER" id="PTHR13318:SF95">
    <property type="entry name" value="F-BOX PROTEIN YLR352W"/>
    <property type="match status" value="1"/>
</dbReference>
<dbReference type="Gene3D" id="3.80.10.10">
    <property type="entry name" value="Ribonuclease Inhibitor"/>
    <property type="match status" value="2"/>
</dbReference>
<dbReference type="SMART" id="SM00367">
    <property type="entry name" value="LRR_CC"/>
    <property type="match status" value="7"/>
</dbReference>
<feature type="domain" description="F-box/LRR-repeat protein 15-like leucin rich repeat" evidence="1">
    <location>
        <begin position="246"/>
        <end position="327"/>
    </location>
</feature>
<dbReference type="EMBL" id="JABFUD020000025">
    <property type="protein sequence ID" value="KAI5059210.1"/>
    <property type="molecule type" value="Genomic_DNA"/>
</dbReference>
<organism evidence="2 3">
    <name type="scientific">Adiantum capillus-veneris</name>
    <name type="common">Maidenhair fern</name>
    <dbReference type="NCBI Taxonomy" id="13818"/>
    <lineage>
        <taxon>Eukaryota</taxon>
        <taxon>Viridiplantae</taxon>
        <taxon>Streptophyta</taxon>
        <taxon>Embryophyta</taxon>
        <taxon>Tracheophyta</taxon>
        <taxon>Polypodiopsida</taxon>
        <taxon>Polypodiidae</taxon>
        <taxon>Polypodiales</taxon>
        <taxon>Pteridineae</taxon>
        <taxon>Pteridaceae</taxon>
        <taxon>Vittarioideae</taxon>
        <taxon>Adiantum</taxon>
    </lineage>
</organism>
<reference evidence="2" key="1">
    <citation type="submission" date="2021-01" db="EMBL/GenBank/DDBJ databases">
        <title>Adiantum capillus-veneris genome.</title>
        <authorList>
            <person name="Fang Y."/>
            <person name="Liao Q."/>
        </authorList>
    </citation>
    <scope>NUCLEOTIDE SEQUENCE</scope>
    <source>
        <strain evidence="2">H3</strain>
        <tissue evidence="2">Leaf</tissue>
    </source>
</reference>
<dbReference type="OrthoDB" id="550575at2759"/>
<evidence type="ECO:0000313" key="3">
    <source>
        <dbReference type="Proteomes" id="UP000886520"/>
    </source>
</evidence>
<protein>
    <recommendedName>
        <fullName evidence="1">F-box/LRR-repeat protein 15-like leucin rich repeat domain-containing protein</fullName>
    </recommendedName>
</protein>
<evidence type="ECO:0000313" key="2">
    <source>
        <dbReference type="EMBL" id="KAI5059210.1"/>
    </source>
</evidence>
<dbReference type="SUPFAM" id="SSF52047">
    <property type="entry name" value="RNI-like"/>
    <property type="match status" value="1"/>
</dbReference>
<dbReference type="GO" id="GO:0031146">
    <property type="term" value="P:SCF-dependent proteasomal ubiquitin-dependent protein catabolic process"/>
    <property type="evidence" value="ECO:0007669"/>
    <property type="project" value="TreeGrafter"/>
</dbReference>
<dbReference type="InterPro" id="IPR032675">
    <property type="entry name" value="LRR_dom_sf"/>
</dbReference>
<dbReference type="AlphaFoldDB" id="A0A9D4U0R1"/>
<dbReference type="GO" id="GO:0019005">
    <property type="term" value="C:SCF ubiquitin ligase complex"/>
    <property type="evidence" value="ECO:0007669"/>
    <property type="project" value="TreeGrafter"/>
</dbReference>
<evidence type="ECO:0000259" key="1">
    <source>
        <dbReference type="Pfam" id="PF25372"/>
    </source>
</evidence>
<sequence length="349" mass="38708">MMADWERVVVPHVFLLISSKLSQRDVCALASVNRFTRRLLLSHHPIWKVLDLHGMNRAGGRLATAINLPQFKNVEEINLEFAQGLEDDDLRCLGKRELRSLNLNACQKITDLGLMVVARSCPGLKHFSIYWNLKITDAGVKVLLENCEGLTSLNLSGCKRVTDKSLEMISVQGTCLTELNLTRCLNLTDDGLSRLLESCRSIQVLYLYAVSSLTDKSYAKLAHLKDLRVLDLCGAQHLTDDGICQGLSKCKDLESLNLTWCVKVTDKGIRAIAENSDMLQLLSLHGLLGVTDEGLKSLSLSSSASLTTIDVNGCANIKKRSQADLLKLFPRKKIWKLSLSLSPRGYSNI</sequence>
<proteinExistence type="predicted"/>
<comment type="caution">
    <text evidence="2">The sequence shown here is derived from an EMBL/GenBank/DDBJ whole genome shotgun (WGS) entry which is preliminary data.</text>
</comment>
<dbReference type="Proteomes" id="UP000886520">
    <property type="component" value="Chromosome 25"/>
</dbReference>
<accession>A0A9D4U0R1</accession>
<feature type="domain" description="F-box/LRR-repeat protein 15-like leucin rich repeat" evidence="1">
    <location>
        <begin position="106"/>
        <end position="243"/>
    </location>
</feature>
<dbReference type="InterPro" id="IPR057207">
    <property type="entry name" value="FBXL15_LRR"/>
</dbReference>
<dbReference type="InterPro" id="IPR006553">
    <property type="entry name" value="Leu-rich_rpt_Cys-con_subtyp"/>
</dbReference>
<gene>
    <name evidence="2" type="ORF">GOP47_0025529</name>
</gene>
<dbReference type="Pfam" id="PF25372">
    <property type="entry name" value="DUF7885"/>
    <property type="match status" value="2"/>
</dbReference>
<dbReference type="PANTHER" id="PTHR13318">
    <property type="entry name" value="PARTNER OF PAIRED, ISOFORM B-RELATED"/>
    <property type="match status" value="1"/>
</dbReference>
<name>A0A9D4U0R1_ADICA</name>
<keyword evidence="3" id="KW-1185">Reference proteome</keyword>